<name>A0A8E4F0X9_9ENTR</name>
<sequence length="57" mass="6704">MLILTVMIHKYLIMVSSLGLCLVPYNHKPFYLQVVLYDQSSQYLIYNIIKVAHIFKS</sequence>
<evidence type="ECO:0000313" key="1">
    <source>
        <dbReference type="EMBL" id="CAD6512348.1"/>
    </source>
</evidence>
<dbReference type="AlphaFoldDB" id="A0A8E4F0X9"/>
<reference evidence="1" key="1">
    <citation type="submission" date="2020-10" db="EMBL/GenBank/DDBJ databases">
        <authorList>
            <person name="Szabo G."/>
        </authorList>
    </citation>
    <scope>NUCLEOTIDE SEQUENCE</scope>
    <source>
        <strain evidence="1">PROFFT</strain>
    </source>
</reference>
<gene>
    <name evidence="1" type="ORF">PROFFT_A_06030</name>
</gene>
<protein>
    <submittedName>
        <fullName evidence="1">Uncharacterized protein</fullName>
    </submittedName>
</protein>
<accession>A0A8E4F0X9</accession>
<dbReference type="EMBL" id="LR890047">
    <property type="protein sequence ID" value="CAD6512348.1"/>
    <property type="molecule type" value="Genomic_DNA"/>
</dbReference>
<proteinExistence type="predicted"/>
<evidence type="ECO:0000313" key="2">
    <source>
        <dbReference type="Proteomes" id="UP000683585"/>
    </source>
</evidence>
<organism evidence="1 2">
    <name type="scientific">Candidatus Profftia tarda</name>
    <dbReference type="NCBI Taxonomy" id="1177216"/>
    <lineage>
        <taxon>Bacteria</taxon>
        <taxon>Pseudomonadati</taxon>
        <taxon>Pseudomonadota</taxon>
        <taxon>Gammaproteobacteria</taxon>
        <taxon>Enterobacterales</taxon>
        <taxon>Enterobacteriaceae</taxon>
        <taxon>Candidatus Profftia</taxon>
    </lineage>
</organism>
<dbReference type="KEGG" id="ptf:PROFFT_A_06030"/>
<dbReference type="Proteomes" id="UP000683585">
    <property type="component" value="Chromosome"/>
</dbReference>
<keyword evidence="2" id="KW-1185">Reference proteome</keyword>